<comment type="caution">
    <text evidence="1">The sequence shown here is derived from an EMBL/GenBank/DDBJ whole genome shotgun (WGS) entry which is preliminary data.</text>
</comment>
<reference evidence="1" key="1">
    <citation type="journal article" date="2014" name="Front. Microbiol.">
        <title>High frequency of phylogenetically diverse reductive dehalogenase-homologous genes in deep subseafloor sedimentary metagenomes.</title>
        <authorList>
            <person name="Kawai M."/>
            <person name="Futagami T."/>
            <person name="Toyoda A."/>
            <person name="Takaki Y."/>
            <person name="Nishi S."/>
            <person name="Hori S."/>
            <person name="Arai W."/>
            <person name="Tsubouchi T."/>
            <person name="Morono Y."/>
            <person name="Uchiyama I."/>
            <person name="Ito T."/>
            <person name="Fujiyama A."/>
            <person name="Inagaki F."/>
            <person name="Takami H."/>
        </authorList>
    </citation>
    <scope>NUCLEOTIDE SEQUENCE</scope>
    <source>
        <strain evidence="1">Expedition CK06-06</strain>
    </source>
</reference>
<name>X0T4Y7_9ZZZZ</name>
<organism evidence="1">
    <name type="scientific">marine sediment metagenome</name>
    <dbReference type="NCBI Taxonomy" id="412755"/>
    <lineage>
        <taxon>unclassified sequences</taxon>
        <taxon>metagenomes</taxon>
        <taxon>ecological metagenomes</taxon>
    </lineage>
</organism>
<gene>
    <name evidence="1" type="ORF">S01H1_29183</name>
</gene>
<accession>X0T4Y7</accession>
<dbReference type="EMBL" id="BARS01017879">
    <property type="protein sequence ID" value="GAF88284.1"/>
    <property type="molecule type" value="Genomic_DNA"/>
</dbReference>
<sequence length="34" mass="3632">MPLGKALSQLEEVVYQARADMIGLLAIVMSTLVA</sequence>
<evidence type="ECO:0000313" key="1">
    <source>
        <dbReference type="EMBL" id="GAF88284.1"/>
    </source>
</evidence>
<protein>
    <submittedName>
        <fullName evidence="1">Uncharacterized protein</fullName>
    </submittedName>
</protein>
<proteinExistence type="predicted"/>
<dbReference type="AlphaFoldDB" id="X0T4Y7"/>
<feature type="non-terminal residue" evidence="1">
    <location>
        <position position="34"/>
    </location>
</feature>